<keyword evidence="2" id="KW-1185">Reference proteome</keyword>
<comment type="caution">
    <text evidence="1">The sequence shown here is derived from an EMBL/GenBank/DDBJ whole genome shotgun (WGS) entry which is preliminary data.</text>
</comment>
<sequence length="80" mass="9346">MSKVIRARTRDKMMGFKETTSLSATLISQLPESAMIPLNEYPHIDIERLEMLNDAKSFRMPSGLTREQRHEWAKKNLQIK</sequence>
<protein>
    <submittedName>
        <fullName evidence="1">Uncharacterized protein</fullName>
    </submittedName>
</protein>
<evidence type="ECO:0000313" key="2">
    <source>
        <dbReference type="Proteomes" id="UP000013148"/>
    </source>
</evidence>
<dbReference type="Proteomes" id="UP000013148">
    <property type="component" value="Unassembled WGS sequence"/>
</dbReference>
<evidence type="ECO:0000313" key="1">
    <source>
        <dbReference type="EMBL" id="ENV16227.1"/>
    </source>
</evidence>
<proteinExistence type="predicted"/>
<dbReference type="PATRIC" id="fig|1217656.3.peg.3108"/>
<accession>N8WVR6</accession>
<dbReference type="AlphaFoldDB" id="N8WVR6"/>
<reference evidence="1 2" key="1">
    <citation type="submission" date="2013-02" db="EMBL/GenBank/DDBJ databases">
        <title>The Genome Sequence of Acinetobacter guillouiae NIPH 991.</title>
        <authorList>
            <consortium name="The Broad Institute Genome Sequencing Platform"/>
            <consortium name="The Broad Institute Genome Sequencing Center for Infectious Disease"/>
            <person name="Cerqueira G."/>
            <person name="Feldgarden M."/>
            <person name="Courvalin P."/>
            <person name="Perichon B."/>
            <person name="Grillot-Courvalin C."/>
            <person name="Clermont D."/>
            <person name="Rocha E."/>
            <person name="Yoon E.-J."/>
            <person name="Nemec A."/>
            <person name="Walker B."/>
            <person name="Young S.K."/>
            <person name="Zeng Q."/>
            <person name="Gargeya S."/>
            <person name="Fitzgerald M."/>
            <person name="Haas B."/>
            <person name="Abouelleil A."/>
            <person name="Alvarado L."/>
            <person name="Arachchi H.M."/>
            <person name="Berlin A.M."/>
            <person name="Chapman S.B."/>
            <person name="Dewar J."/>
            <person name="Goldberg J."/>
            <person name="Griggs A."/>
            <person name="Gujja S."/>
            <person name="Hansen M."/>
            <person name="Howarth C."/>
            <person name="Imamovic A."/>
            <person name="Larimer J."/>
            <person name="McCowan C."/>
            <person name="Murphy C."/>
            <person name="Neiman D."/>
            <person name="Pearson M."/>
            <person name="Priest M."/>
            <person name="Roberts A."/>
            <person name="Saif S."/>
            <person name="Shea T."/>
            <person name="Sisk P."/>
            <person name="Sykes S."/>
            <person name="Wortman J."/>
            <person name="Nusbaum C."/>
            <person name="Birren B."/>
        </authorList>
    </citation>
    <scope>NUCLEOTIDE SEQUENCE [LARGE SCALE GENOMIC DNA]</scope>
    <source>
        <strain evidence="1 2">NIPH 991</strain>
    </source>
</reference>
<name>N8WVR6_ACIGI</name>
<organism evidence="1 2">
    <name type="scientific">Acinetobacter guillouiae NIPH 991</name>
    <dbReference type="NCBI Taxonomy" id="1217656"/>
    <lineage>
        <taxon>Bacteria</taxon>
        <taxon>Pseudomonadati</taxon>
        <taxon>Pseudomonadota</taxon>
        <taxon>Gammaproteobacteria</taxon>
        <taxon>Moraxellales</taxon>
        <taxon>Moraxellaceae</taxon>
        <taxon>Acinetobacter</taxon>
    </lineage>
</organism>
<dbReference type="HOGENOM" id="CLU_2581718_0_0_6"/>
<dbReference type="EMBL" id="APPJ01000012">
    <property type="protein sequence ID" value="ENV16227.1"/>
    <property type="molecule type" value="Genomic_DNA"/>
</dbReference>
<gene>
    <name evidence="1" type="ORF">F964_03162</name>
</gene>
<dbReference type="RefSeq" id="WP_004821629.1">
    <property type="nucleotide sequence ID" value="NZ_KB849456.1"/>
</dbReference>